<evidence type="ECO:0000313" key="3">
    <source>
        <dbReference type="Proteomes" id="UP001165587"/>
    </source>
</evidence>
<feature type="transmembrane region" description="Helical" evidence="1">
    <location>
        <begin position="65"/>
        <end position="83"/>
    </location>
</feature>
<keyword evidence="3" id="KW-1185">Reference proteome</keyword>
<evidence type="ECO:0000313" key="2">
    <source>
        <dbReference type="EMBL" id="MCS5724681.1"/>
    </source>
</evidence>
<evidence type="ECO:0000256" key="1">
    <source>
        <dbReference type="SAM" id="Phobius"/>
    </source>
</evidence>
<protein>
    <recommendedName>
        <fullName evidence="4">DUF4383 domain-containing protein</fullName>
    </recommendedName>
</protein>
<reference evidence="2" key="1">
    <citation type="submission" date="2022-08" db="EMBL/GenBank/DDBJ databases">
        <authorList>
            <person name="Deng Y."/>
            <person name="Han X.-F."/>
            <person name="Zhang Y.-Q."/>
        </authorList>
    </citation>
    <scope>NUCLEOTIDE SEQUENCE</scope>
    <source>
        <strain evidence="2">CPCC 203407</strain>
    </source>
</reference>
<feature type="transmembrane region" description="Helical" evidence="1">
    <location>
        <begin position="42"/>
        <end position="58"/>
    </location>
</feature>
<organism evidence="2 3">
    <name type="scientific">Herbiconiux oxytropis</name>
    <dbReference type="NCBI Taxonomy" id="2970915"/>
    <lineage>
        <taxon>Bacteria</taxon>
        <taxon>Bacillati</taxon>
        <taxon>Actinomycetota</taxon>
        <taxon>Actinomycetes</taxon>
        <taxon>Micrococcales</taxon>
        <taxon>Microbacteriaceae</taxon>
        <taxon>Herbiconiux</taxon>
    </lineage>
</organism>
<name>A0AA41XAL3_9MICO</name>
<keyword evidence="1" id="KW-1133">Transmembrane helix</keyword>
<sequence>MFAKWIARILGIVVALLAVAGLFVEGEHFGGFANVDLPLDIARIVIAIALLWVGFAHVRRAALSTVLALVGIVYLLMGVIAIFDADLLGILPTGFTGFDIAFHIVAGLLALIAAFVPRREEVDTRAPSGLPAARR</sequence>
<keyword evidence="1" id="KW-0472">Membrane</keyword>
<accession>A0AA41XAL3</accession>
<dbReference type="EMBL" id="JANLCK010000001">
    <property type="protein sequence ID" value="MCS5724681.1"/>
    <property type="molecule type" value="Genomic_DNA"/>
</dbReference>
<dbReference type="AlphaFoldDB" id="A0AA41XAL3"/>
<evidence type="ECO:0008006" key="4">
    <source>
        <dbReference type="Google" id="ProtNLM"/>
    </source>
</evidence>
<gene>
    <name evidence="2" type="ORF">N1028_02095</name>
</gene>
<keyword evidence="1" id="KW-0812">Transmembrane</keyword>
<proteinExistence type="predicted"/>
<dbReference type="RefSeq" id="WP_259525111.1">
    <property type="nucleotide sequence ID" value="NZ_JANLCK010000001.1"/>
</dbReference>
<feature type="transmembrane region" description="Helical" evidence="1">
    <location>
        <begin position="95"/>
        <end position="116"/>
    </location>
</feature>
<dbReference type="Proteomes" id="UP001165587">
    <property type="component" value="Unassembled WGS sequence"/>
</dbReference>
<comment type="caution">
    <text evidence="2">The sequence shown here is derived from an EMBL/GenBank/DDBJ whole genome shotgun (WGS) entry which is preliminary data.</text>
</comment>